<dbReference type="EMBL" id="JACIJD010000016">
    <property type="protein sequence ID" value="MBB5695251.1"/>
    <property type="molecule type" value="Genomic_DNA"/>
</dbReference>
<comment type="caution">
    <text evidence="1">The sequence shown here is derived from an EMBL/GenBank/DDBJ whole genome shotgun (WGS) entry which is preliminary data.</text>
</comment>
<protein>
    <submittedName>
        <fullName evidence="1">Uncharacterized protein</fullName>
    </submittedName>
</protein>
<dbReference type="AlphaFoldDB" id="A0A840YG70"/>
<evidence type="ECO:0000313" key="1">
    <source>
        <dbReference type="EMBL" id="MBB5695251.1"/>
    </source>
</evidence>
<organism evidence="1 2">
    <name type="scientific">Muricoccus pecuniae</name>
    <dbReference type="NCBI Taxonomy" id="693023"/>
    <lineage>
        <taxon>Bacteria</taxon>
        <taxon>Pseudomonadati</taxon>
        <taxon>Pseudomonadota</taxon>
        <taxon>Alphaproteobacteria</taxon>
        <taxon>Acetobacterales</taxon>
        <taxon>Roseomonadaceae</taxon>
        <taxon>Muricoccus</taxon>
    </lineage>
</organism>
<gene>
    <name evidence="1" type="ORF">FHS87_003306</name>
</gene>
<evidence type="ECO:0000313" key="2">
    <source>
        <dbReference type="Proteomes" id="UP000580654"/>
    </source>
</evidence>
<proteinExistence type="predicted"/>
<name>A0A840YG70_9PROT</name>
<reference evidence="1 2" key="1">
    <citation type="submission" date="2020-08" db="EMBL/GenBank/DDBJ databases">
        <title>Genomic Encyclopedia of Type Strains, Phase IV (KMG-IV): sequencing the most valuable type-strain genomes for metagenomic binning, comparative biology and taxonomic classification.</title>
        <authorList>
            <person name="Goeker M."/>
        </authorList>
    </citation>
    <scope>NUCLEOTIDE SEQUENCE [LARGE SCALE GENOMIC DNA]</scope>
    <source>
        <strain evidence="1 2">DSM 25622</strain>
    </source>
</reference>
<keyword evidence="2" id="KW-1185">Reference proteome</keyword>
<sequence length="38" mass="4280">MFKRWVAEHRAQNGGNPRVSKGAIGVRVMFGKEADMTF</sequence>
<accession>A0A840YG70</accession>
<dbReference type="Proteomes" id="UP000580654">
    <property type="component" value="Unassembled WGS sequence"/>
</dbReference>